<accession>A0A317MSA5</accession>
<dbReference type="Proteomes" id="UP000246569">
    <property type="component" value="Unassembled WGS sequence"/>
</dbReference>
<sequence length="60" mass="7054">MATMSLSRHRMQRMHEQHRQASNRRARAQGRELATILGYHELGSEVDNPVRTIADWQDPR</sequence>
<evidence type="ECO:0000313" key="3">
    <source>
        <dbReference type="Proteomes" id="UP000246569"/>
    </source>
</evidence>
<name>A0A317MSA5_9GAMM</name>
<evidence type="ECO:0000256" key="1">
    <source>
        <dbReference type="SAM" id="MobiDB-lite"/>
    </source>
</evidence>
<protein>
    <submittedName>
        <fullName evidence="2">Uncharacterized protein</fullName>
    </submittedName>
</protein>
<feature type="region of interest" description="Disordered" evidence="1">
    <location>
        <begin position="1"/>
        <end position="28"/>
    </location>
</feature>
<evidence type="ECO:0000313" key="2">
    <source>
        <dbReference type="EMBL" id="PWV59334.1"/>
    </source>
</evidence>
<proteinExistence type="predicted"/>
<dbReference type="EMBL" id="QGTJ01000011">
    <property type="protein sequence ID" value="PWV59334.1"/>
    <property type="molecule type" value="Genomic_DNA"/>
</dbReference>
<reference evidence="2 3" key="1">
    <citation type="submission" date="2018-05" db="EMBL/GenBank/DDBJ databases">
        <title>Genomic Encyclopedia of Type Strains, Phase IV (KMG-IV): sequencing the most valuable type-strain genomes for metagenomic binning, comparative biology and taxonomic classification.</title>
        <authorList>
            <person name="Goeker M."/>
        </authorList>
    </citation>
    <scope>NUCLEOTIDE SEQUENCE [LARGE SCALE GENOMIC DNA]</scope>
    <source>
        <strain evidence="2 3">DSM 23606</strain>
    </source>
</reference>
<gene>
    <name evidence="2" type="ORF">C7443_111106</name>
</gene>
<keyword evidence="3" id="KW-1185">Reference proteome</keyword>
<comment type="caution">
    <text evidence="2">The sequence shown here is derived from an EMBL/GenBank/DDBJ whole genome shotgun (WGS) entry which is preliminary data.</text>
</comment>
<organism evidence="2 3">
    <name type="scientific">Plasticicumulans acidivorans</name>
    <dbReference type="NCBI Taxonomy" id="886464"/>
    <lineage>
        <taxon>Bacteria</taxon>
        <taxon>Pseudomonadati</taxon>
        <taxon>Pseudomonadota</taxon>
        <taxon>Gammaproteobacteria</taxon>
        <taxon>Candidatus Competibacteraceae</taxon>
        <taxon>Plasticicumulans</taxon>
    </lineage>
</organism>
<dbReference type="AlphaFoldDB" id="A0A317MSA5"/>